<dbReference type="EMBL" id="WLYX01000001">
    <property type="protein sequence ID" value="MTD32519.1"/>
    <property type="molecule type" value="Genomic_DNA"/>
</dbReference>
<dbReference type="Proteomes" id="UP000446658">
    <property type="component" value="Unassembled WGS sequence"/>
</dbReference>
<organism evidence="1 2">
    <name type="scientific">Paludibacterium denitrificans</name>
    <dbReference type="NCBI Taxonomy" id="2675226"/>
    <lineage>
        <taxon>Bacteria</taxon>
        <taxon>Pseudomonadati</taxon>
        <taxon>Pseudomonadota</taxon>
        <taxon>Betaproteobacteria</taxon>
        <taxon>Neisseriales</taxon>
        <taxon>Chromobacteriaceae</taxon>
        <taxon>Paludibacterium</taxon>
    </lineage>
</organism>
<protein>
    <submittedName>
        <fullName evidence="1">Uncharacterized protein</fullName>
    </submittedName>
</protein>
<gene>
    <name evidence="1" type="ORF">GKE73_02035</name>
</gene>
<dbReference type="AlphaFoldDB" id="A0A844GA70"/>
<reference evidence="1 2" key="1">
    <citation type="submission" date="2019-11" db="EMBL/GenBank/DDBJ databases">
        <title>Draft genome sequence of Paludibacterium sp. dN18-1.</title>
        <authorList>
            <person name="Im W.-T."/>
        </authorList>
    </citation>
    <scope>NUCLEOTIDE SEQUENCE [LARGE SCALE GENOMIC DNA]</scope>
    <source>
        <strain evidence="2">dN 18-1</strain>
    </source>
</reference>
<accession>A0A844GA70</accession>
<proteinExistence type="predicted"/>
<name>A0A844GA70_9NEIS</name>
<comment type="caution">
    <text evidence="1">The sequence shown here is derived from an EMBL/GenBank/DDBJ whole genome shotgun (WGS) entry which is preliminary data.</text>
</comment>
<dbReference type="RefSeq" id="WP_230368955.1">
    <property type="nucleotide sequence ID" value="NZ_WLYX01000001.1"/>
</dbReference>
<evidence type="ECO:0000313" key="2">
    <source>
        <dbReference type="Proteomes" id="UP000446658"/>
    </source>
</evidence>
<sequence>MREKLFLTPETESWVISALVKNADVGEGTYSFVLDAEENGYVVKLTCSEADYKALVYFSCTNPHFPVVVKHAANQVKDRASCLYHAVMMEKLITYPPEANVIANHLNGMNNKRNPLSLISTAENINKGKFNKYPISLR</sequence>
<keyword evidence="2" id="KW-1185">Reference proteome</keyword>
<evidence type="ECO:0000313" key="1">
    <source>
        <dbReference type="EMBL" id="MTD32519.1"/>
    </source>
</evidence>